<evidence type="ECO:0000259" key="2">
    <source>
        <dbReference type="Pfam" id="PF22725"/>
    </source>
</evidence>
<accession>A0A2U1B7X1</accession>
<dbReference type="Gene3D" id="3.40.50.720">
    <property type="entry name" value="NAD(P)-binding Rossmann-like Domain"/>
    <property type="match status" value="1"/>
</dbReference>
<dbReference type="GeneID" id="78294376"/>
<dbReference type="Pfam" id="PF22725">
    <property type="entry name" value="GFO_IDH_MocA_C3"/>
    <property type="match status" value="1"/>
</dbReference>
<organism evidence="3 4">
    <name type="scientific">Victivallis vadensis</name>
    <dbReference type="NCBI Taxonomy" id="172901"/>
    <lineage>
        <taxon>Bacteria</taxon>
        <taxon>Pseudomonadati</taxon>
        <taxon>Lentisphaerota</taxon>
        <taxon>Lentisphaeria</taxon>
        <taxon>Victivallales</taxon>
        <taxon>Victivallaceae</taxon>
        <taxon>Victivallis</taxon>
    </lineage>
</organism>
<dbReference type="PANTHER" id="PTHR43377">
    <property type="entry name" value="BILIVERDIN REDUCTASE A"/>
    <property type="match status" value="1"/>
</dbReference>
<dbReference type="Gene3D" id="3.30.360.10">
    <property type="entry name" value="Dihydrodipicolinate Reductase, domain 2"/>
    <property type="match status" value="1"/>
</dbReference>
<feature type="domain" description="Gfo/Idh/MocA-like oxidoreductase N-terminal" evidence="1">
    <location>
        <begin position="5"/>
        <end position="126"/>
    </location>
</feature>
<gene>
    <name evidence="3" type="ORF">C8D82_10557</name>
</gene>
<dbReference type="InterPro" id="IPR000683">
    <property type="entry name" value="Gfo/Idh/MocA-like_OxRdtase_N"/>
</dbReference>
<dbReference type="Proteomes" id="UP000245959">
    <property type="component" value="Unassembled WGS sequence"/>
</dbReference>
<evidence type="ECO:0000313" key="4">
    <source>
        <dbReference type="Proteomes" id="UP000245959"/>
    </source>
</evidence>
<dbReference type="InterPro" id="IPR051450">
    <property type="entry name" value="Gfo/Idh/MocA_Oxidoreductases"/>
</dbReference>
<dbReference type="RefSeq" id="WP_116883053.1">
    <property type="nucleotide sequence ID" value="NZ_CABMMC010000003.1"/>
</dbReference>
<dbReference type="GO" id="GO:0000166">
    <property type="term" value="F:nucleotide binding"/>
    <property type="evidence" value="ECO:0007669"/>
    <property type="project" value="InterPro"/>
</dbReference>
<protein>
    <submittedName>
        <fullName evidence="3">Putative dehydrogenase</fullName>
    </submittedName>
</protein>
<dbReference type="SUPFAM" id="SSF51735">
    <property type="entry name" value="NAD(P)-binding Rossmann-fold domains"/>
    <property type="match status" value="1"/>
</dbReference>
<dbReference type="AlphaFoldDB" id="A0A2U1B7X1"/>
<dbReference type="Pfam" id="PF01408">
    <property type="entry name" value="GFO_IDH_MocA"/>
    <property type="match status" value="1"/>
</dbReference>
<proteinExistence type="predicted"/>
<dbReference type="SUPFAM" id="SSF55347">
    <property type="entry name" value="Glyceraldehyde-3-phosphate dehydrogenase-like, C-terminal domain"/>
    <property type="match status" value="1"/>
</dbReference>
<evidence type="ECO:0000259" key="1">
    <source>
        <dbReference type="Pfam" id="PF01408"/>
    </source>
</evidence>
<dbReference type="EMBL" id="QEKH01000005">
    <property type="protein sequence ID" value="PVY44728.1"/>
    <property type="molecule type" value="Genomic_DNA"/>
</dbReference>
<dbReference type="InterPro" id="IPR036291">
    <property type="entry name" value="NAD(P)-bd_dom_sf"/>
</dbReference>
<sequence length="370" mass="41996">MNKIRIMVAGTANPHVPAYLRGAGRRVDTMEVVAVSDFDAARLEQARGFLENRPGVRFYSDYREMFEAHPEADAVMIGSDNIDHFEMFKAAVSRKLHIYMMKVISMDEDECREMIAIGRNYDRVIQCELELHFNPQFAYARKLFRSGALGKLKSVYLTNISQSPCNYFPNWGDPVLSYGRRVPLRPGSETCRGGAITDHPHPFDLIRWITGREFRTVSAVSARNQRAHLAVEDHAAITGELDDGVKYFINPSYSNLEEKVPTRRLLWPKSLECNLKLTGTKGYFSCDFFDRHIYIVGNRYVSPDRLIVDGTPRLPGDPADSLIGSFVAAIAGERKRPETTLEDSYAAIRVMNAAYESIRLEREITLEATR</sequence>
<feature type="domain" description="GFO/IDH/MocA-like oxidoreductase" evidence="2">
    <location>
        <begin position="137"/>
        <end position="284"/>
    </location>
</feature>
<dbReference type="InterPro" id="IPR055170">
    <property type="entry name" value="GFO_IDH_MocA-like_dom"/>
</dbReference>
<reference evidence="3 4" key="1">
    <citation type="submission" date="2018-04" db="EMBL/GenBank/DDBJ databases">
        <title>Genomic Encyclopedia of Type Strains, Phase IV (KMG-IV): sequencing the most valuable type-strain genomes for metagenomic binning, comparative biology and taxonomic classification.</title>
        <authorList>
            <person name="Goeker M."/>
        </authorList>
    </citation>
    <scope>NUCLEOTIDE SEQUENCE [LARGE SCALE GENOMIC DNA]</scope>
    <source>
        <strain evidence="3 4">DSM 14823</strain>
    </source>
</reference>
<dbReference type="OrthoDB" id="9815825at2"/>
<evidence type="ECO:0000313" key="3">
    <source>
        <dbReference type="EMBL" id="PVY44728.1"/>
    </source>
</evidence>
<keyword evidence="4" id="KW-1185">Reference proteome</keyword>
<comment type="caution">
    <text evidence="3">The sequence shown here is derived from an EMBL/GenBank/DDBJ whole genome shotgun (WGS) entry which is preliminary data.</text>
</comment>
<dbReference type="PANTHER" id="PTHR43377:SF1">
    <property type="entry name" value="BILIVERDIN REDUCTASE A"/>
    <property type="match status" value="1"/>
</dbReference>
<name>A0A2U1B7X1_9BACT</name>